<feature type="signal peptide" evidence="2">
    <location>
        <begin position="1"/>
        <end position="22"/>
    </location>
</feature>
<evidence type="ECO:0000256" key="1">
    <source>
        <dbReference type="SAM" id="Phobius"/>
    </source>
</evidence>
<keyword evidence="1" id="KW-0472">Membrane</keyword>
<proteinExistence type="predicted"/>
<reference evidence="3" key="1">
    <citation type="submission" date="2025-08" db="UniProtKB">
        <authorList>
            <consortium name="RefSeq"/>
        </authorList>
    </citation>
    <scope>IDENTIFICATION</scope>
</reference>
<feature type="chain" id="PRO_5027715877" evidence="2">
    <location>
        <begin position="23"/>
        <end position="175"/>
    </location>
</feature>
<accession>A0A6P4E8P2</accession>
<feature type="transmembrane region" description="Helical" evidence="1">
    <location>
        <begin position="148"/>
        <end position="165"/>
    </location>
</feature>
<dbReference type="RefSeq" id="XP_016971603.2">
    <property type="nucleotide sequence ID" value="XM_017116114.2"/>
</dbReference>
<sequence>MSPPWAFEVILGSCVLLGTVYCGSFCGPSRMFACVPTRFCSETRSIPSNPAAYYNRQCFSFETCCDLNKVIFGKRYSGGQFLPGPYDQSVYTSELVNNTGGKTSTTYNHPPNNTGGKTSTTIGEKTVTLNTGKTATSYNPEQTAPEKLLQFIITVLVAAVVQLIMEEKRFQLIIL</sequence>
<evidence type="ECO:0000256" key="2">
    <source>
        <dbReference type="SAM" id="SignalP"/>
    </source>
</evidence>
<keyword evidence="1" id="KW-1133">Transmembrane helix</keyword>
<protein>
    <submittedName>
        <fullName evidence="3">Uncharacterized protein LOC108039189</fullName>
    </submittedName>
</protein>
<dbReference type="GeneID" id="108039189"/>
<dbReference type="RefSeq" id="XP_016971603.1">
    <property type="nucleotide sequence ID" value="XM_017116114.1"/>
</dbReference>
<organism evidence="3">
    <name type="scientific">Drosophila rhopaloa</name>
    <name type="common">Fruit fly</name>
    <dbReference type="NCBI Taxonomy" id="1041015"/>
    <lineage>
        <taxon>Eukaryota</taxon>
        <taxon>Metazoa</taxon>
        <taxon>Ecdysozoa</taxon>
        <taxon>Arthropoda</taxon>
        <taxon>Hexapoda</taxon>
        <taxon>Insecta</taxon>
        <taxon>Pterygota</taxon>
        <taxon>Neoptera</taxon>
        <taxon>Endopterygota</taxon>
        <taxon>Diptera</taxon>
        <taxon>Brachycera</taxon>
        <taxon>Muscomorpha</taxon>
        <taxon>Ephydroidea</taxon>
        <taxon>Drosophilidae</taxon>
        <taxon>Drosophila</taxon>
        <taxon>Sophophora</taxon>
    </lineage>
</organism>
<gene>
    <name evidence="3" type="primary">LOC108039189</name>
</gene>
<name>A0A6P4E8P2_DRORH</name>
<keyword evidence="1" id="KW-0812">Transmembrane</keyword>
<evidence type="ECO:0000313" key="3">
    <source>
        <dbReference type="RefSeq" id="XP_016971603.1"/>
    </source>
</evidence>
<keyword evidence="2" id="KW-0732">Signal</keyword>
<dbReference type="OrthoDB" id="7855377at2759"/>
<dbReference type="AlphaFoldDB" id="A0A6P4E8P2"/>